<organism evidence="1 2">
    <name type="scientific">Salinihabitans flavidus</name>
    <dbReference type="NCBI Taxonomy" id="569882"/>
    <lineage>
        <taxon>Bacteria</taxon>
        <taxon>Pseudomonadati</taxon>
        <taxon>Pseudomonadota</taxon>
        <taxon>Alphaproteobacteria</taxon>
        <taxon>Rhodobacterales</taxon>
        <taxon>Roseobacteraceae</taxon>
        <taxon>Salinihabitans</taxon>
    </lineage>
</organism>
<reference evidence="1 2" key="1">
    <citation type="submission" date="2016-10" db="EMBL/GenBank/DDBJ databases">
        <authorList>
            <person name="de Groot N.N."/>
        </authorList>
    </citation>
    <scope>NUCLEOTIDE SEQUENCE [LARGE SCALE GENOMIC DNA]</scope>
    <source>
        <strain evidence="1 2">DSM 27842</strain>
    </source>
</reference>
<dbReference type="InterPro" id="IPR029057">
    <property type="entry name" value="PRTase-like"/>
</dbReference>
<dbReference type="EMBL" id="FODS01000031">
    <property type="protein sequence ID" value="SEP16511.1"/>
    <property type="molecule type" value="Genomic_DNA"/>
</dbReference>
<sequence>MESIHAERPFFIPDKITIVDDVLTKGRTSFACAELLRAVCPEAEIRIFAMIRTQGLIEDIEKIVDPASGVVVGYPSGKTHRDP</sequence>
<dbReference type="STRING" id="569882.SAMN04490248_1318"/>
<dbReference type="Gene3D" id="3.40.50.2020">
    <property type="match status" value="1"/>
</dbReference>
<dbReference type="InterPro" id="IPR000836">
    <property type="entry name" value="PRTase_dom"/>
</dbReference>
<protein>
    <recommendedName>
        <fullName evidence="3">Phosphoribosyl transferase domain-containing protein</fullName>
    </recommendedName>
</protein>
<dbReference type="AlphaFoldDB" id="A0A1H8VM81"/>
<dbReference type="CDD" id="cd06223">
    <property type="entry name" value="PRTases_typeI"/>
    <property type="match status" value="1"/>
</dbReference>
<evidence type="ECO:0008006" key="3">
    <source>
        <dbReference type="Google" id="ProtNLM"/>
    </source>
</evidence>
<gene>
    <name evidence="1" type="ORF">SAMN04490248_1318</name>
</gene>
<accession>A0A1H8VM81</accession>
<dbReference type="SUPFAM" id="SSF53271">
    <property type="entry name" value="PRTase-like"/>
    <property type="match status" value="1"/>
</dbReference>
<keyword evidence="2" id="KW-1185">Reference proteome</keyword>
<dbReference type="Proteomes" id="UP000198893">
    <property type="component" value="Unassembled WGS sequence"/>
</dbReference>
<name>A0A1H8VM81_9RHOB</name>
<evidence type="ECO:0000313" key="1">
    <source>
        <dbReference type="EMBL" id="SEP16511.1"/>
    </source>
</evidence>
<evidence type="ECO:0000313" key="2">
    <source>
        <dbReference type="Proteomes" id="UP000198893"/>
    </source>
</evidence>
<proteinExistence type="predicted"/>